<evidence type="ECO:0000256" key="5">
    <source>
        <dbReference type="ARBA" id="ARBA00022519"/>
    </source>
</evidence>
<feature type="region of interest" description="Disordered" evidence="10">
    <location>
        <begin position="72"/>
        <end position="109"/>
    </location>
</feature>
<feature type="domain" description="TonB C-terminal" evidence="12">
    <location>
        <begin position="146"/>
        <end position="235"/>
    </location>
</feature>
<evidence type="ECO:0000313" key="13">
    <source>
        <dbReference type="EMBL" id="OGF68098.1"/>
    </source>
</evidence>
<dbReference type="EMBL" id="MFGW01000022">
    <property type="protein sequence ID" value="OGF68098.1"/>
    <property type="molecule type" value="Genomic_DNA"/>
</dbReference>
<dbReference type="PANTHER" id="PTHR33446:SF2">
    <property type="entry name" value="PROTEIN TONB"/>
    <property type="match status" value="1"/>
</dbReference>
<keyword evidence="5" id="KW-0997">Cell inner membrane</keyword>
<comment type="subcellular location">
    <subcellularLocation>
        <location evidence="1">Cell inner membrane</location>
        <topology evidence="1">Single-pass membrane protein</topology>
        <orientation evidence="1">Periplasmic side</orientation>
    </subcellularLocation>
</comment>
<keyword evidence="6 11" id="KW-0812">Transmembrane</keyword>
<evidence type="ECO:0000256" key="11">
    <source>
        <dbReference type="SAM" id="Phobius"/>
    </source>
</evidence>
<keyword evidence="4" id="KW-1003">Cell membrane</keyword>
<comment type="similarity">
    <text evidence="2">Belongs to the TonB family.</text>
</comment>
<evidence type="ECO:0000256" key="4">
    <source>
        <dbReference type="ARBA" id="ARBA00022475"/>
    </source>
</evidence>
<keyword evidence="7" id="KW-0653">Protein transport</keyword>
<dbReference type="STRING" id="1817863.A2Y62_05690"/>
<evidence type="ECO:0000256" key="2">
    <source>
        <dbReference type="ARBA" id="ARBA00006555"/>
    </source>
</evidence>
<dbReference type="GO" id="GO:0005886">
    <property type="term" value="C:plasma membrane"/>
    <property type="evidence" value="ECO:0007669"/>
    <property type="project" value="UniProtKB-SubCell"/>
</dbReference>
<evidence type="ECO:0000256" key="6">
    <source>
        <dbReference type="ARBA" id="ARBA00022692"/>
    </source>
</evidence>
<dbReference type="PANTHER" id="PTHR33446">
    <property type="entry name" value="PROTEIN TONB-RELATED"/>
    <property type="match status" value="1"/>
</dbReference>
<dbReference type="GO" id="GO:0031992">
    <property type="term" value="F:energy transducer activity"/>
    <property type="evidence" value="ECO:0007669"/>
    <property type="project" value="InterPro"/>
</dbReference>
<evidence type="ECO:0000256" key="9">
    <source>
        <dbReference type="ARBA" id="ARBA00023136"/>
    </source>
</evidence>
<evidence type="ECO:0000256" key="7">
    <source>
        <dbReference type="ARBA" id="ARBA00022927"/>
    </source>
</evidence>
<organism evidence="13 14">
    <name type="scientific">Candidatus Fischerbacteria bacterium RBG_13_37_8</name>
    <dbReference type="NCBI Taxonomy" id="1817863"/>
    <lineage>
        <taxon>Bacteria</taxon>
        <taxon>Candidatus Fischeribacteriota</taxon>
    </lineage>
</organism>
<gene>
    <name evidence="13" type="ORF">A2Y62_05690</name>
</gene>
<dbReference type="AlphaFoldDB" id="A0A1F5VXG5"/>
<evidence type="ECO:0000256" key="8">
    <source>
        <dbReference type="ARBA" id="ARBA00022989"/>
    </source>
</evidence>
<accession>A0A1F5VXG5</accession>
<dbReference type="SUPFAM" id="SSF74653">
    <property type="entry name" value="TolA/TonB C-terminal domain"/>
    <property type="match status" value="1"/>
</dbReference>
<sequence length="235" mass="26413">MKQLITQDELIFLQHQRAEQARQFFESSLYQKKNVRIAVLGAVIIHLIIFVIRFPQQVHQITEGPPPDIIRVNRPEVKLPPRPNPPIDKKFKTLPVPDPTPDEPEPIIEQKPIQPEDDFPTDNDSNIFIDSAGPPLNPDAPARIGENGEQAVLKYKVEPEYPEEARRARIEGVVILEAVIKKDGTVGDVEVIKSVEPSLDQAAIKAIKQFLFIPGKINGKPVNSYFIAGITFKLQ</sequence>
<name>A0A1F5VXG5_9BACT</name>
<keyword evidence="8 11" id="KW-1133">Transmembrane helix</keyword>
<evidence type="ECO:0000256" key="1">
    <source>
        <dbReference type="ARBA" id="ARBA00004383"/>
    </source>
</evidence>
<dbReference type="GO" id="GO:0015891">
    <property type="term" value="P:siderophore transport"/>
    <property type="evidence" value="ECO:0007669"/>
    <property type="project" value="InterPro"/>
</dbReference>
<feature type="transmembrane region" description="Helical" evidence="11">
    <location>
        <begin position="37"/>
        <end position="55"/>
    </location>
</feature>
<evidence type="ECO:0000256" key="10">
    <source>
        <dbReference type="SAM" id="MobiDB-lite"/>
    </source>
</evidence>
<comment type="caution">
    <text evidence="13">The sequence shown here is derived from an EMBL/GenBank/DDBJ whole genome shotgun (WGS) entry which is preliminary data.</text>
</comment>
<dbReference type="NCBIfam" id="TIGR01352">
    <property type="entry name" value="tonB_Cterm"/>
    <property type="match status" value="1"/>
</dbReference>
<evidence type="ECO:0000256" key="3">
    <source>
        <dbReference type="ARBA" id="ARBA00022448"/>
    </source>
</evidence>
<evidence type="ECO:0000259" key="12">
    <source>
        <dbReference type="PROSITE" id="PS52015"/>
    </source>
</evidence>
<dbReference type="InterPro" id="IPR003538">
    <property type="entry name" value="TonB"/>
</dbReference>
<dbReference type="InterPro" id="IPR051045">
    <property type="entry name" value="TonB-dependent_transducer"/>
</dbReference>
<dbReference type="InterPro" id="IPR006260">
    <property type="entry name" value="TonB/TolA_C"/>
</dbReference>
<dbReference type="Gene3D" id="3.30.1150.10">
    <property type="match status" value="1"/>
</dbReference>
<dbReference type="GO" id="GO:0015031">
    <property type="term" value="P:protein transport"/>
    <property type="evidence" value="ECO:0007669"/>
    <property type="project" value="UniProtKB-KW"/>
</dbReference>
<dbReference type="GO" id="GO:0055085">
    <property type="term" value="P:transmembrane transport"/>
    <property type="evidence" value="ECO:0007669"/>
    <property type="project" value="InterPro"/>
</dbReference>
<dbReference type="Proteomes" id="UP000178943">
    <property type="component" value="Unassembled WGS sequence"/>
</dbReference>
<keyword evidence="3" id="KW-0813">Transport</keyword>
<reference evidence="13 14" key="1">
    <citation type="journal article" date="2016" name="Nat. Commun.">
        <title>Thousands of microbial genomes shed light on interconnected biogeochemical processes in an aquifer system.</title>
        <authorList>
            <person name="Anantharaman K."/>
            <person name="Brown C.T."/>
            <person name="Hug L.A."/>
            <person name="Sharon I."/>
            <person name="Castelle C.J."/>
            <person name="Probst A.J."/>
            <person name="Thomas B.C."/>
            <person name="Singh A."/>
            <person name="Wilkins M.J."/>
            <person name="Karaoz U."/>
            <person name="Brodie E.L."/>
            <person name="Williams K.H."/>
            <person name="Hubbard S.S."/>
            <person name="Banfield J.F."/>
        </authorList>
    </citation>
    <scope>NUCLEOTIDE SEQUENCE [LARGE SCALE GENOMIC DNA]</scope>
</reference>
<dbReference type="PRINTS" id="PR01374">
    <property type="entry name" value="TONBPROTEIN"/>
</dbReference>
<dbReference type="PROSITE" id="PS52015">
    <property type="entry name" value="TONB_CTD"/>
    <property type="match status" value="1"/>
</dbReference>
<dbReference type="GO" id="GO:0030288">
    <property type="term" value="C:outer membrane-bounded periplasmic space"/>
    <property type="evidence" value="ECO:0007669"/>
    <property type="project" value="InterPro"/>
</dbReference>
<evidence type="ECO:0000313" key="14">
    <source>
        <dbReference type="Proteomes" id="UP000178943"/>
    </source>
</evidence>
<protein>
    <recommendedName>
        <fullName evidence="12">TonB C-terminal domain-containing protein</fullName>
    </recommendedName>
</protein>
<keyword evidence="9 11" id="KW-0472">Membrane</keyword>
<proteinExistence type="inferred from homology"/>
<dbReference type="InterPro" id="IPR037682">
    <property type="entry name" value="TonB_C"/>
</dbReference>
<dbReference type="Pfam" id="PF03544">
    <property type="entry name" value="TonB_C"/>
    <property type="match status" value="1"/>
</dbReference>